<organism evidence="3 4">
    <name type="scientific">Dyella lutea</name>
    <dbReference type="NCBI Taxonomy" id="2950441"/>
    <lineage>
        <taxon>Bacteria</taxon>
        <taxon>Pseudomonadati</taxon>
        <taxon>Pseudomonadota</taxon>
        <taxon>Gammaproteobacteria</taxon>
        <taxon>Lysobacterales</taxon>
        <taxon>Rhodanobacteraceae</taxon>
        <taxon>Dyella</taxon>
    </lineage>
</organism>
<dbReference type="Proteomes" id="UP001204615">
    <property type="component" value="Unassembled WGS sequence"/>
</dbReference>
<feature type="domain" description="TGS" evidence="2">
    <location>
        <begin position="1"/>
        <end position="67"/>
    </location>
</feature>
<accession>A0ABT1FDI8</accession>
<evidence type="ECO:0000259" key="2">
    <source>
        <dbReference type="PROSITE" id="PS51880"/>
    </source>
</evidence>
<dbReference type="PROSITE" id="PS51880">
    <property type="entry name" value="TGS"/>
    <property type="match status" value="1"/>
</dbReference>
<gene>
    <name evidence="3" type="ORF">NC595_15490</name>
</gene>
<keyword evidence="4" id="KW-1185">Reference proteome</keyword>
<dbReference type="PANTHER" id="PTHR37483:SF1">
    <property type="entry name" value="UPF0125 PROTEIN RATB"/>
    <property type="match status" value="1"/>
</dbReference>
<evidence type="ECO:0000256" key="1">
    <source>
        <dbReference type="ARBA" id="ARBA00010645"/>
    </source>
</evidence>
<dbReference type="EMBL" id="JAMZEK010000003">
    <property type="protein sequence ID" value="MCP1375454.1"/>
    <property type="molecule type" value="Genomic_DNA"/>
</dbReference>
<proteinExistence type="inferred from homology"/>
<dbReference type="PANTHER" id="PTHR37483">
    <property type="entry name" value="UPF0125 PROTEIN RATB"/>
    <property type="match status" value="1"/>
</dbReference>
<dbReference type="Gene3D" id="3.10.20.280">
    <property type="entry name" value="RnfH-like"/>
    <property type="match status" value="1"/>
</dbReference>
<comment type="caution">
    <text evidence="3">The sequence shown here is derived from an EMBL/GenBank/DDBJ whole genome shotgun (WGS) entry which is preliminary data.</text>
</comment>
<evidence type="ECO:0000313" key="3">
    <source>
        <dbReference type="EMBL" id="MCP1375454.1"/>
    </source>
</evidence>
<name>A0ABT1FDI8_9GAMM</name>
<protein>
    <submittedName>
        <fullName evidence="3">RnfH family protein</fullName>
    </submittedName>
</protein>
<dbReference type="InterPro" id="IPR037021">
    <property type="entry name" value="RnfH_sf"/>
</dbReference>
<sequence>MPGSAWNASLELPHGATVADAAAAIERTAGCPQIAAEAIRAKRVGVFGRRVDDDFVLGDGDRLELYRPLTADPKEARRRRAARPG</sequence>
<dbReference type="Pfam" id="PF03658">
    <property type="entry name" value="Ub-RnfH"/>
    <property type="match status" value="1"/>
</dbReference>
<dbReference type="InterPro" id="IPR016155">
    <property type="entry name" value="Mopterin_synth/thiamin_S_b"/>
</dbReference>
<comment type="similarity">
    <text evidence="1">Belongs to the UPF0125 (RnfH) family.</text>
</comment>
<dbReference type="InterPro" id="IPR004095">
    <property type="entry name" value="TGS"/>
</dbReference>
<evidence type="ECO:0000313" key="4">
    <source>
        <dbReference type="Proteomes" id="UP001204615"/>
    </source>
</evidence>
<reference evidence="3 4" key="1">
    <citation type="submission" date="2022-06" db="EMBL/GenBank/DDBJ databases">
        <title>Dyella sp. Sa strain:Sa Genome sequencing.</title>
        <authorList>
            <person name="Park S."/>
        </authorList>
    </citation>
    <scope>NUCLEOTIDE SEQUENCE [LARGE SCALE GENOMIC DNA]</scope>
    <source>
        <strain evidence="3 4">Sa</strain>
    </source>
</reference>
<dbReference type="SUPFAM" id="SSF54285">
    <property type="entry name" value="MoaD/ThiS"/>
    <property type="match status" value="1"/>
</dbReference>
<dbReference type="InterPro" id="IPR005346">
    <property type="entry name" value="RnfH"/>
</dbReference>